<feature type="region of interest" description="Disordered" evidence="7">
    <location>
        <begin position="435"/>
        <end position="472"/>
    </location>
</feature>
<feature type="domain" description="Proline dehydrogenase" evidence="9">
    <location>
        <begin position="133"/>
        <end position="431"/>
    </location>
</feature>
<evidence type="ECO:0000256" key="2">
    <source>
        <dbReference type="ARBA" id="ARBA00012884"/>
    </source>
</evidence>
<dbReference type="GO" id="GO:0003700">
    <property type="term" value="F:DNA-binding transcription factor activity"/>
    <property type="evidence" value="ECO:0007669"/>
    <property type="project" value="InterPro"/>
</dbReference>
<dbReference type="AlphaFoldDB" id="A0A934VR81"/>
<dbReference type="GO" id="GO:0009898">
    <property type="term" value="C:cytoplasmic side of plasma membrane"/>
    <property type="evidence" value="ECO:0007669"/>
    <property type="project" value="TreeGrafter"/>
</dbReference>
<evidence type="ECO:0000256" key="4">
    <source>
        <dbReference type="ARBA" id="ARBA00023027"/>
    </source>
</evidence>
<dbReference type="RefSeq" id="WP_200355480.1">
    <property type="nucleotide sequence ID" value="NZ_JAENIL010000016.1"/>
</dbReference>
<dbReference type="EC" id="1.2.1.88" evidence="2"/>
<dbReference type="Pfam" id="PF18083">
    <property type="entry name" value="PutA_N"/>
    <property type="match status" value="1"/>
</dbReference>
<dbReference type="GO" id="GO:0003842">
    <property type="term" value="F:L-glutamate gamma-semialdehyde dehydrogenase activity"/>
    <property type="evidence" value="ECO:0007669"/>
    <property type="project" value="UniProtKB-EC"/>
</dbReference>
<evidence type="ECO:0000256" key="7">
    <source>
        <dbReference type="SAM" id="MobiDB-lite"/>
    </source>
</evidence>
<dbReference type="PROSITE" id="PS00070">
    <property type="entry name" value="ALDEHYDE_DEHYDR_CYS"/>
    <property type="match status" value="1"/>
</dbReference>
<evidence type="ECO:0000256" key="6">
    <source>
        <dbReference type="PIRSR" id="PIRSR000197-1"/>
    </source>
</evidence>
<dbReference type="InterPro" id="IPR041514">
    <property type="entry name" value="PutA_N"/>
</dbReference>
<dbReference type="Proteomes" id="UP000617628">
    <property type="component" value="Unassembled WGS sequence"/>
</dbReference>
<dbReference type="FunFam" id="3.40.309.10:FF:000005">
    <property type="entry name" value="1-pyrroline-5-carboxylate dehydrogenase 1"/>
    <property type="match status" value="1"/>
</dbReference>
<dbReference type="InterPro" id="IPR016162">
    <property type="entry name" value="Ald_DH_N"/>
</dbReference>
<evidence type="ECO:0000259" key="9">
    <source>
        <dbReference type="Pfam" id="PF01619"/>
    </source>
</evidence>
<dbReference type="Gene3D" id="3.40.605.10">
    <property type="entry name" value="Aldehyde Dehydrogenase, Chain A, domain 1"/>
    <property type="match status" value="1"/>
</dbReference>
<organism evidence="11 12">
    <name type="scientific">Pelagicoccus mobilis</name>
    <dbReference type="NCBI Taxonomy" id="415221"/>
    <lineage>
        <taxon>Bacteria</taxon>
        <taxon>Pseudomonadati</taxon>
        <taxon>Verrucomicrobiota</taxon>
        <taxon>Opitutia</taxon>
        <taxon>Puniceicoccales</taxon>
        <taxon>Pelagicoccaceae</taxon>
        <taxon>Pelagicoccus</taxon>
    </lineage>
</organism>
<comment type="pathway">
    <text evidence="1">Amino-acid degradation; L-proline degradation into L-glutamate; L-glutamate from L-proline: step 2/2.</text>
</comment>
<dbReference type="InterPro" id="IPR016161">
    <property type="entry name" value="Ald_DH/histidinol_DH"/>
</dbReference>
<dbReference type="SUPFAM" id="SSF53720">
    <property type="entry name" value="ALDH-like"/>
    <property type="match status" value="1"/>
</dbReference>
<dbReference type="PANTHER" id="PTHR42862">
    <property type="entry name" value="DELTA-1-PYRROLINE-5-CARBOXYLATE DEHYDROGENASE 1, ISOFORM A-RELATED"/>
    <property type="match status" value="1"/>
</dbReference>
<feature type="domain" description="Proline utilization A N-terminal" evidence="10">
    <location>
        <begin position="8"/>
        <end position="123"/>
    </location>
</feature>
<evidence type="ECO:0000259" key="8">
    <source>
        <dbReference type="Pfam" id="PF00171"/>
    </source>
</evidence>
<dbReference type="InterPro" id="IPR016160">
    <property type="entry name" value="Ald_DH_CS_CYS"/>
</dbReference>
<gene>
    <name evidence="11" type="ORF">JIN87_10315</name>
</gene>
<feature type="active site" evidence="6">
    <location>
        <position position="778"/>
    </location>
</feature>
<dbReference type="Pfam" id="PF00171">
    <property type="entry name" value="Aldedh"/>
    <property type="match status" value="1"/>
</dbReference>
<dbReference type="EMBL" id="JAENIL010000016">
    <property type="protein sequence ID" value="MBK1877264.1"/>
    <property type="molecule type" value="Genomic_DNA"/>
</dbReference>
<protein>
    <recommendedName>
        <fullName evidence="2">L-glutamate gamma-semialdehyde dehydrogenase</fullName>
        <ecNumber evidence="2">1.2.1.88</ecNumber>
    </recommendedName>
</protein>
<feature type="active site" evidence="6">
    <location>
        <position position="744"/>
    </location>
</feature>
<keyword evidence="12" id="KW-1185">Reference proteome</keyword>
<dbReference type="SUPFAM" id="SSF51730">
    <property type="entry name" value="FAD-linked oxidoreductase"/>
    <property type="match status" value="1"/>
</dbReference>
<evidence type="ECO:0000256" key="1">
    <source>
        <dbReference type="ARBA" id="ARBA00004786"/>
    </source>
</evidence>
<name>A0A934VR81_9BACT</name>
<evidence type="ECO:0000256" key="5">
    <source>
        <dbReference type="ARBA" id="ARBA00048142"/>
    </source>
</evidence>
<proteinExistence type="predicted"/>
<reference evidence="11" key="1">
    <citation type="submission" date="2021-01" db="EMBL/GenBank/DDBJ databases">
        <title>Modified the classification status of verrucomicrobia.</title>
        <authorList>
            <person name="Feng X."/>
        </authorList>
    </citation>
    <scope>NUCLEOTIDE SEQUENCE</scope>
    <source>
        <strain evidence="11">KCTC 13126</strain>
    </source>
</reference>
<dbReference type="PANTHER" id="PTHR42862:SF1">
    <property type="entry name" value="DELTA-1-PYRROLINE-5-CARBOXYLATE DEHYDROGENASE 2, ISOFORM A-RELATED"/>
    <property type="match status" value="1"/>
</dbReference>
<dbReference type="InterPro" id="IPR005932">
    <property type="entry name" value="RocA"/>
</dbReference>
<dbReference type="CDD" id="cd07124">
    <property type="entry name" value="ALDH_PutA-P5CDH-RocA"/>
    <property type="match status" value="1"/>
</dbReference>
<keyword evidence="4" id="KW-0520">NAD</keyword>
<dbReference type="Gene3D" id="3.20.20.220">
    <property type="match status" value="1"/>
</dbReference>
<dbReference type="InterPro" id="IPR025703">
    <property type="entry name" value="Bifunct_PutA"/>
</dbReference>
<evidence type="ECO:0000259" key="10">
    <source>
        <dbReference type="Pfam" id="PF18083"/>
    </source>
</evidence>
<dbReference type="GO" id="GO:0010133">
    <property type="term" value="P:L-proline catabolic process to L-glutamate"/>
    <property type="evidence" value="ECO:0007669"/>
    <property type="project" value="InterPro"/>
</dbReference>
<evidence type="ECO:0000313" key="11">
    <source>
        <dbReference type="EMBL" id="MBK1877264.1"/>
    </source>
</evidence>
<dbReference type="GO" id="GO:0004657">
    <property type="term" value="F:proline dehydrogenase activity"/>
    <property type="evidence" value="ECO:0007669"/>
    <property type="project" value="InterPro"/>
</dbReference>
<accession>A0A934VR81</accession>
<dbReference type="InterPro" id="IPR015590">
    <property type="entry name" value="Aldehyde_DH_dom"/>
</dbReference>
<feature type="domain" description="Aldehyde dehydrogenase" evidence="8">
    <location>
        <begin position="507"/>
        <end position="968"/>
    </location>
</feature>
<comment type="caution">
    <text evidence="11">The sequence shown here is derived from an EMBL/GenBank/DDBJ whole genome shotgun (WGS) entry which is preliminary data.</text>
</comment>
<dbReference type="InterPro" id="IPR016163">
    <property type="entry name" value="Ald_DH_C"/>
</dbReference>
<dbReference type="Gene3D" id="3.40.309.10">
    <property type="entry name" value="Aldehyde Dehydrogenase, Chain A, domain 2"/>
    <property type="match status" value="1"/>
</dbReference>
<keyword evidence="3" id="KW-0560">Oxidoreductase</keyword>
<dbReference type="InterPro" id="IPR029041">
    <property type="entry name" value="FAD-linked_oxidoreductase-like"/>
</dbReference>
<evidence type="ECO:0000256" key="3">
    <source>
        <dbReference type="ARBA" id="ARBA00023002"/>
    </source>
</evidence>
<dbReference type="PIRSF" id="PIRSF000197">
    <property type="entry name" value="Bifunct_PutA"/>
    <property type="match status" value="1"/>
</dbReference>
<dbReference type="InterPro" id="IPR002872">
    <property type="entry name" value="Proline_DH_dom"/>
</dbReference>
<dbReference type="Pfam" id="PF01619">
    <property type="entry name" value="Pro_dh"/>
    <property type="match status" value="1"/>
</dbReference>
<feature type="compositionally biased region" description="Low complexity" evidence="7">
    <location>
        <begin position="436"/>
        <end position="445"/>
    </location>
</feature>
<dbReference type="InterPro" id="IPR050485">
    <property type="entry name" value="Proline_metab_enzyme"/>
</dbReference>
<evidence type="ECO:0000313" key="12">
    <source>
        <dbReference type="Proteomes" id="UP000617628"/>
    </source>
</evidence>
<comment type="catalytic activity">
    <reaction evidence="5">
        <text>L-glutamate 5-semialdehyde + NAD(+) + H2O = L-glutamate + NADH + 2 H(+)</text>
        <dbReference type="Rhea" id="RHEA:30235"/>
        <dbReference type="ChEBI" id="CHEBI:15377"/>
        <dbReference type="ChEBI" id="CHEBI:15378"/>
        <dbReference type="ChEBI" id="CHEBI:29985"/>
        <dbReference type="ChEBI" id="CHEBI:57540"/>
        <dbReference type="ChEBI" id="CHEBI:57945"/>
        <dbReference type="ChEBI" id="CHEBI:58066"/>
        <dbReference type="EC" id="1.2.1.88"/>
    </reaction>
</comment>
<sequence>MVSHGSIESQIQATGHRLFDAIGRNRPSFFQGSRITAPLLDACLADPEFKRQLLQFVDVYPTLDDKQELYQHLTEYFPNGNGSSHQPALLDLAIKTAGRFGSFGKGVASFAVEQSIKTFSRQFILAATPQQALPKIKRLNSQGYGTILDLLGEAAVSESETAAYQKLYLESLDTLANDIPQNATNFESAPTIQISVKPTSLYSSASPLSFDHTVKNIVEKLLPICQRAKELGALVAIDMESRQYKNLTIEIFKRLRSSSQLADWPHLCLVLQAYLKETSDDVDTLLVWAKDQGQTLNIRLVKGAYWEFECAYASQHNWPIPVWQKKQDTDFHFERLTQKLLQNHEHVYYACASHNIRSIAATMEWARHYETPPDRYEFQALYGMAEPIRASLLEQTSRIRLYCPVGDVIPGMAYLVRRLLENTSNDSFLRQRFADQQSSQSLLSPPRSPVPATPPKRSTDFQNSPLPDFTKPQVRDQLPQAIAHLRACLNSAPETPLLIGSEQIRTSDTFDSLNPNAPNERIATVSIAQEEHIAKAIQAAKKASGSWAKLSFAQRTDLLKSAAAKMSERLWELSALQVLETGKQWSEALGDVAEAIDFLNYYAQQALRFDTPSDCGKTLGESNQLHYRPRGIATVIAPWNFPLAISCGMTAAALVTGNPVLYKPSSQSARIGYEFVRLMLEAGFPPGALNYLPGSGQIVGNALANHPEISTIAFTGSRAVGMRLIQSAANPPPDAREIKRVICEMGGKNAILIDSDADLDEAIPAILYSAFGYQGQKCSACSRLIVLESIYSHFVKRFKSAVAKIRVGPAEDPRNDLGAVIDASAQRKILEYIEIGKDEASLLYQSEAPEYGYFVPLTVFEKAHPNHRLAQEEIFGPVLSIVKAPDFETAIKYANDTPYALTGGLFSRSPQHIALAREKFDVGNLYINRGITGAMVERHPFGGHKFSGLGTKAGGPDYLLQFLNTKSISENTIRHGFVG</sequence>